<dbReference type="Pfam" id="PF12679">
    <property type="entry name" value="ABC2_membrane_2"/>
    <property type="match status" value="1"/>
</dbReference>
<gene>
    <name evidence="2" type="ORF">ACJDT4_19105</name>
</gene>
<dbReference type="EMBL" id="JBJIAA010000018">
    <property type="protein sequence ID" value="MFL0252525.1"/>
    <property type="molecule type" value="Genomic_DNA"/>
</dbReference>
<keyword evidence="1" id="KW-0812">Transmembrane</keyword>
<evidence type="ECO:0000313" key="3">
    <source>
        <dbReference type="Proteomes" id="UP001623592"/>
    </source>
</evidence>
<comment type="caution">
    <text evidence="2">The sequence shown here is derived from an EMBL/GenBank/DDBJ whole genome shotgun (WGS) entry which is preliminary data.</text>
</comment>
<evidence type="ECO:0000256" key="1">
    <source>
        <dbReference type="SAM" id="Phobius"/>
    </source>
</evidence>
<protein>
    <submittedName>
        <fullName evidence="2">ABC transporter permease subunit</fullName>
    </submittedName>
</protein>
<feature type="transmembrane region" description="Helical" evidence="1">
    <location>
        <begin position="155"/>
        <end position="178"/>
    </location>
</feature>
<feature type="transmembrane region" description="Helical" evidence="1">
    <location>
        <begin position="69"/>
        <end position="93"/>
    </location>
</feature>
<dbReference type="RefSeq" id="WP_406789179.1">
    <property type="nucleotide sequence ID" value="NZ_JBJIAA010000018.1"/>
</dbReference>
<dbReference type="PANTHER" id="PTHR37305">
    <property type="entry name" value="INTEGRAL MEMBRANE PROTEIN-RELATED"/>
    <property type="match status" value="1"/>
</dbReference>
<reference evidence="2 3" key="1">
    <citation type="submission" date="2024-11" db="EMBL/GenBank/DDBJ databases">
        <authorList>
            <person name="Heng Y.C."/>
            <person name="Lim A.C.H."/>
            <person name="Lee J.K.Y."/>
            <person name="Kittelmann S."/>
        </authorList>
    </citation>
    <scope>NUCLEOTIDE SEQUENCE [LARGE SCALE GENOMIC DNA]</scope>
    <source>
        <strain evidence="2 3">WILCCON 0114</strain>
    </source>
</reference>
<dbReference type="PANTHER" id="PTHR37305:SF1">
    <property type="entry name" value="MEMBRANE PROTEIN"/>
    <property type="match status" value="1"/>
</dbReference>
<feature type="transmembrane region" description="Helical" evidence="1">
    <location>
        <begin position="185"/>
        <end position="204"/>
    </location>
</feature>
<sequence length="263" mass="29224">MNIFFRELKANRKALIIWSACMFLLVLSGMSKYTAYSSGGSSEIFNKMPYTMKALFGIGSFDVTKMSGFFAFLFPYLELTTAIHAVLIGSSIIAKEERDKTTEFLMTKPVSRKLIITSKFLAAFVNVLIVNLVTLISSIIMVNAYNKGKDISGEVVTFLLSMFIVQLIFLSLGALISAVMRRPKASGSIASAILFAAFVISKITDLTDRINFINVFSPFKYFSYQSMVEGKGINTGIAAASFILACAFFISTYFFYMKRDLNI</sequence>
<keyword evidence="1" id="KW-0472">Membrane</keyword>
<feature type="transmembrane region" description="Helical" evidence="1">
    <location>
        <begin position="114"/>
        <end position="143"/>
    </location>
</feature>
<feature type="transmembrane region" description="Helical" evidence="1">
    <location>
        <begin position="236"/>
        <end position="256"/>
    </location>
</feature>
<dbReference type="Proteomes" id="UP001623592">
    <property type="component" value="Unassembled WGS sequence"/>
</dbReference>
<keyword evidence="1" id="KW-1133">Transmembrane helix</keyword>
<name>A0ABW8TKD8_9CLOT</name>
<organism evidence="2 3">
    <name type="scientific">Clostridium neuense</name>
    <dbReference type="NCBI Taxonomy" id="1728934"/>
    <lineage>
        <taxon>Bacteria</taxon>
        <taxon>Bacillati</taxon>
        <taxon>Bacillota</taxon>
        <taxon>Clostridia</taxon>
        <taxon>Eubacteriales</taxon>
        <taxon>Clostridiaceae</taxon>
        <taxon>Clostridium</taxon>
    </lineage>
</organism>
<accession>A0ABW8TKD8</accession>
<proteinExistence type="predicted"/>
<evidence type="ECO:0000313" key="2">
    <source>
        <dbReference type="EMBL" id="MFL0252525.1"/>
    </source>
</evidence>
<keyword evidence="3" id="KW-1185">Reference proteome</keyword>